<proteinExistence type="predicted"/>
<dbReference type="EMBL" id="KI913994">
    <property type="protein sequence ID" value="ETV93132.1"/>
    <property type="molecule type" value="Genomic_DNA"/>
</dbReference>
<organism evidence="2">
    <name type="scientific">Aphanomyces invadans</name>
    <dbReference type="NCBI Taxonomy" id="157072"/>
    <lineage>
        <taxon>Eukaryota</taxon>
        <taxon>Sar</taxon>
        <taxon>Stramenopiles</taxon>
        <taxon>Oomycota</taxon>
        <taxon>Saprolegniomycetes</taxon>
        <taxon>Saprolegniales</taxon>
        <taxon>Verrucalvaceae</taxon>
        <taxon>Aphanomyces</taxon>
    </lineage>
</organism>
<dbReference type="OrthoDB" id="63841at2759"/>
<protein>
    <recommendedName>
        <fullName evidence="3">F5/8 type C domain-containing protein</fullName>
    </recommendedName>
</protein>
<sequence>MRAARARAFWLLALSPSWTGAVVSLPNLEFNAALGQIPHASSYYKFDLNPILDTKYVPGNAIDGLVMQTSWWSSGAAGENVFFQVNFTAESPVISKVVVRWHGYMAARTYAIKTSFSGFDATFVEFNTFENDSPAWDRVDTVMPWTNSSVKFNYLRLDLQTPAGCNPNITVECSNRRRRLAAGQGPIYGIREVEVWAASQKSDASSRYVRRGWIALAAVALGAVLAVQ</sequence>
<feature type="signal peptide" evidence="1">
    <location>
        <begin position="1"/>
        <end position="24"/>
    </location>
</feature>
<dbReference type="AlphaFoldDB" id="A0A024TIE8"/>
<gene>
    <name evidence="2" type="ORF">H310_12744</name>
</gene>
<evidence type="ECO:0008006" key="3">
    <source>
        <dbReference type="Google" id="ProtNLM"/>
    </source>
</evidence>
<dbReference type="VEuPathDB" id="FungiDB:H310_12744"/>
<accession>A0A024TIE8</accession>
<dbReference type="SUPFAM" id="SSF49785">
    <property type="entry name" value="Galactose-binding domain-like"/>
    <property type="match status" value="1"/>
</dbReference>
<dbReference type="Gene3D" id="2.60.120.260">
    <property type="entry name" value="Galactose-binding domain-like"/>
    <property type="match status" value="1"/>
</dbReference>
<evidence type="ECO:0000313" key="2">
    <source>
        <dbReference type="EMBL" id="ETV93132.1"/>
    </source>
</evidence>
<evidence type="ECO:0000256" key="1">
    <source>
        <dbReference type="SAM" id="SignalP"/>
    </source>
</evidence>
<dbReference type="GeneID" id="20089794"/>
<reference evidence="2" key="1">
    <citation type="submission" date="2013-12" db="EMBL/GenBank/DDBJ databases">
        <title>The Genome Sequence of Aphanomyces invadans NJM9701.</title>
        <authorList>
            <consortium name="The Broad Institute Genomics Platform"/>
            <person name="Russ C."/>
            <person name="Tyler B."/>
            <person name="van West P."/>
            <person name="Dieguez-Uribeondo J."/>
            <person name="Young S.K."/>
            <person name="Zeng Q."/>
            <person name="Gargeya S."/>
            <person name="Fitzgerald M."/>
            <person name="Abouelleil A."/>
            <person name="Alvarado L."/>
            <person name="Chapman S.B."/>
            <person name="Gainer-Dewar J."/>
            <person name="Goldberg J."/>
            <person name="Griggs A."/>
            <person name="Gujja S."/>
            <person name="Hansen M."/>
            <person name="Howarth C."/>
            <person name="Imamovic A."/>
            <person name="Ireland A."/>
            <person name="Larimer J."/>
            <person name="McCowan C."/>
            <person name="Murphy C."/>
            <person name="Pearson M."/>
            <person name="Poon T.W."/>
            <person name="Priest M."/>
            <person name="Roberts A."/>
            <person name="Saif S."/>
            <person name="Shea T."/>
            <person name="Sykes S."/>
            <person name="Wortman J."/>
            <person name="Nusbaum C."/>
            <person name="Birren B."/>
        </authorList>
    </citation>
    <scope>NUCLEOTIDE SEQUENCE [LARGE SCALE GENOMIC DNA]</scope>
    <source>
        <strain evidence="2">NJM9701</strain>
    </source>
</reference>
<feature type="chain" id="PRO_5001534353" description="F5/8 type C domain-containing protein" evidence="1">
    <location>
        <begin position="25"/>
        <end position="228"/>
    </location>
</feature>
<dbReference type="RefSeq" id="XP_008878155.1">
    <property type="nucleotide sequence ID" value="XM_008879933.1"/>
</dbReference>
<dbReference type="eggNOG" id="ENOG502S2Z4">
    <property type="taxonomic scope" value="Eukaryota"/>
</dbReference>
<dbReference type="InterPro" id="IPR008979">
    <property type="entry name" value="Galactose-bd-like_sf"/>
</dbReference>
<keyword evidence="1" id="KW-0732">Signal</keyword>
<name>A0A024TIE8_9STRA</name>